<gene>
    <name evidence="2" type="ORF">B0H65DRAFT_578738</name>
</gene>
<evidence type="ECO:0000313" key="2">
    <source>
        <dbReference type="EMBL" id="KAK3340807.1"/>
    </source>
</evidence>
<accession>A0AAE0JBD1</accession>
<protein>
    <submittedName>
        <fullName evidence="2">Uncharacterized protein</fullName>
    </submittedName>
</protein>
<dbReference type="AlphaFoldDB" id="A0AAE0JBD1"/>
<reference evidence="2" key="2">
    <citation type="submission" date="2023-06" db="EMBL/GenBank/DDBJ databases">
        <authorList>
            <consortium name="Lawrence Berkeley National Laboratory"/>
            <person name="Haridas S."/>
            <person name="Hensen N."/>
            <person name="Bonometti L."/>
            <person name="Westerberg I."/>
            <person name="Brannstrom I.O."/>
            <person name="Guillou S."/>
            <person name="Cros-Aarteil S."/>
            <person name="Calhoun S."/>
            <person name="Kuo A."/>
            <person name="Mondo S."/>
            <person name="Pangilinan J."/>
            <person name="Riley R."/>
            <person name="Labutti K."/>
            <person name="Andreopoulos B."/>
            <person name="Lipzen A."/>
            <person name="Chen C."/>
            <person name="Yanf M."/>
            <person name="Daum C."/>
            <person name="Ng V."/>
            <person name="Clum A."/>
            <person name="Steindorff A."/>
            <person name="Ohm R."/>
            <person name="Martin F."/>
            <person name="Silar P."/>
            <person name="Natvig D."/>
            <person name="Lalanne C."/>
            <person name="Gautier V."/>
            <person name="Ament-Velasquez S.L."/>
            <person name="Kruys A."/>
            <person name="Hutchinson M.I."/>
            <person name="Powell A.J."/>
            <person name="Barry K."/>
            <person name="Miller A.N."/>
            <person name="Grigoriev I.V."/>
            <person name="Debuchy R."/>
            <person name="Gladieux P."/>
            <person name="Thoren M.H."/>
            <person name="Johannesson H."/>
        </authorList>
    </citation>
    <scope>NUCLEOTIDE SEQUENCE</scope>
    <source>
        <strain evidence="2">CBS 560.94</strain>
    </source>
</reference>
<dbReference type="Proteomes" id="UP001278500">
    <property type="component" value="Unassembled WGS sequence"/>
</dbReference>
<evidence type="ECO:0000256" key="1">
    <source>
        <dbReference type="SAM" id="Phobius"/>
    </source>
</evidence>
<feature type="transmembrane region" description="Helical" evidence="1">
    <location>
        <begin position="6"/>
        <end position="27"/>
    </location>
</feature>
<keyword evidence="1" id="KW-0472">Membrane</keyword>
<dbReference type="PANTHER" id="PTHR37576:SF2">
    <property type="entry name" value="DEFECT AT LOW TEMPERATURE PROTEIN 1"/>
    <property type="match status" value="1"/>
</dbReference>
<keyword evidence="3" id="KW-1185">Reference proteome</keyword>
<sequence length="144" mass="14912">MIPELLLAVTVSLAGPLATMVLLWGWWRLGRSFSMSPLELANAFSSPPEKGPYGKSSLTLLSDSKSDLGYNDDGGVSTMQQENEAGGMDGLFVGCNSNASAGELADHFRYKGKGSGGGGGEPKIQYGAVDGGGGRFSFTVVEGL</sequence>
<name>A0AAE0JBD1_9PEZI</name>
<keyword evidence="1" id="KW-0812">Transmembrane</keyword>
<keyword evidence="1" id="KW-1133">Transmembrane helix</keyword>
<dbReference type="EMBL" id="JAUEPP010000006">
    <property type="protein sequence ID" value="KAK3340807.1"/>
    <property type="molecule type" value="Genomic_DNA"/>
</dbReference>
<dbReference type="GeneID" id="87867893"/>
<organism evidence="2 3">
    <name type="scientific">Neurospora tetraspora</name>
    <dbReference type="NCBI Taxonomy" id="94610"/>
    <lineage>
        <taxon>Eukaryota</taxon>
        <taxon>Fungi</taxon>
        <taxon>Dikarya</taxon>
        <taxon>Ascomycota</taxon>
        <taxon>Pezizomycotina</taxon>
        <taxon>Sordariomycetes</taxon>
        <taxon>Sordariomycetidae</taxon>
        <taxon>Sordariales</taxon>
        <taxon>Sordariaceae</taxon>
        <taxon>Neurospora</taxon>
    </lineage>
</organism>
<dbReference type="RefSeq" id="XP_062679749.1">
    <property type="nucleotide sequence ID" value="XM_062830739.1"/>
</dbReference>
<proteinExistence type="predicted"/>
<evidence type="ECO:0000313" key="3">
    <source>
        <dbReference type="Proteomes" id="UP001278500"/>
    </source>
</evidence>
<dbReference type="PANTHER" id="PTHR37576">
    <property type="entry name" value="DEFECT AT LOW TEMPERATURE PROTEIN 1"/>
    <property type="match status" value="1"/>
</dbReference>
<reference evidence="2" key="1">
    <citation type="journal article" date="2023" name="Mol. Phylogenet. Evol.">
        <title>Genome-scale phylogeny and comparative genomics of the fungal order Sordariales.</title>
        <authorList>
            <person name="Hensen N."/>
            <person name="Bonometti L."/>
            <person name="Westerberg I."/>
            <person name="Brannstrom I.O."/>
            <person name="Guillou S."/>
            <person name="Cros-Aarteil S."/>
            <person name="Calhoun S."/>
            <person name="Haridas S."/>
            <person name="Kuo A."/>
            <person name="Mondo S."/>
            <person name="Pangilinan J."/>
            <person name="Riley R."/>
            <person name="LaButti K."/>
            <person name="Andreopoulos B."/>
            <person name="Lipzen A."/>
            <person name="Chen C."/>
            <person name="Yan M."/>
            <person name="Daum C."/>
            <person name="Ng V."/>
            <person name="Clum A."/>
            <person name="Steindorff A."/>
            <person name="Ohm R.A."/>
            <person name="Martin F."/>
            <person name="Silar P."/>
            <person name="Natvig D.O."/>
            <person name="Lalanne C."/>
            <person name="Gautier V."/>
            <person name="Ament-Velasquez S.L."/>
            <person name="Kruys A."/>
            <person name="Hutchinson M.I."/>
            <person name="Powell A.J."/>
            <person name="Barry K."/>
            <person name="Miller A.N."/>
            <person name="Grigoriev I.V."/>
            <person name="Debuchy R."/>
            <person name="Gladieux P."/>
            <person name="Hiltunen Thoren M."/>
            <person name="Johannesson H."/>
        </authorList>
    </citation>
    <scope>NUCLEOTIDE SEQUENCE</scope>
    <source>
        <strain evidence="2">CBS 560.94</strain>
    </source>
</reference>
<comment type="caution">
    <text evidence="2">The sequence shown here is derived from an EMBL/GenBank/DDBJ whole genome shotgun (WGS) entry which is preliminary data.</text>
</comment>